<evidence type="ECO:0000313" key="6">
    <source>
        <dbReference type="EMBL" id="KAK9874819.1"/>
    </source>
</evidence>
<dbReference type="GO" id="GO:0005615">
    <property type="term" value="C:extracellular space"/>
    <property type="evidence" value="ECO:0007669"/>
    <property type="project" value="InterPro"/>
</dbReference>
<keyword evidence="3" id="KW-0722">Serine protease inhibitor</keyword>
<dbReference type="PANTHER" id="PTHR11461:SF211">
    <property type="entry name" value="GH10112P-RELATED"/>
    <property type="match status" value="1"/>
</dbReference>
<comment type="caution">
    <text evidence="6">The sequence shown here is derived from an EMBL/GenBank/DDBJ whole genome shotgun (WGS) entry which is preliminary data.</text>
</comment>
<evidence type="ECO:0000256" key="3">
    <source>
        <dbReference type="ARBA" id="ARBA00022900"/>
    </source>
</evidence>
<dbReference type="InterPro" id="IPR036186">
    <property type="entry name" value="Serpin_sf"/>
</dbReference>
<dbReference type="InterPro" id="IPR042178">
    <property type="entry name" value="Serpin_sf_1"/>
</dbReference>
<dbReference type="EMBL" id="JARQZJ010000032">
    <property type="protein sequence ID" value="KAK9874819.1"/>
    <property type="molecule type" value="Genomic_DNA"/>
</dbReference>
<evidence type="ECO:0000256" key="2">
    <source>
        <dbReference type="ARBA" id="ARBA00022690"/>
    </source>
</evidence>
<feature type="domain" description="Serpin" evidence="5">
    <location>
        <begin position="25"/>
        <end position="198"/>
    </location>
</feature>
<dbReference type="InterPro" id="IPR000215">
    <property type="entry name" value="Serpin_fam"/>
</dbReference>
<dbReference type="PANTHER" id="PTHR11461">
    <property type="entry name" value="SERINE PROTEASE INHIBITOR, SERPIN"/>
    <property type="match status" value="1"/>
</dbReference>
<organism evidence="6 7">
    <name type="scientific">Henosepilachna vigintioctopunctata</name>
    <dbReference type="NCBI Taxonomy" id="420089"/>
    <lineage>
        <taxon>Eukaryota</taxon>
        <taxon>Metazoa</taxon>
        <taxon>Ecdysozoa</taxon>
        <taxon>Arthropoda</taxon>
        <taxon>Hexapoda</taxon>
        <taxon>Insecta</taxon>
        <taxon>Pterygota</taxon>
        <taxon>Neoptera</taxon>
        <taxon>Endopterygota</taxon>
        <taxon>Coleoptera</taxon>
        <taxon>Polyphaga</taxon>
        <taxon>Cucujiformia</taxon>
        <taxon>Coccinelloidea</taxon>
        <taxon>Coccinellidae</taxon>
        <taxon>Epilachninae</taxon>
        <taxon>Epilachnini</taxon>
        <taxon>Henosepilachna</taxon>
    </lineage>
</organism>
<accession>A0AAW1TVL2</accession>
<sequence length="212" mass="24357">MKCVWFFGMLSLAASTKSPVEEFVENNNDLSINLFYELIKIRQDNFVYGIFCLDAIIALTCLGSRGDTATEIKKAFDWNVSDTDLTSAFETAIDDLKNVKNLNIHLANKIYLNHNIKVDQKFLKVAEAFDTSVENINFDAAEESVQKINSWVSDQTARKIGGIAHEKHFTALTNMVLINTLYFRGRWNHPFESNETKKWISTYLRMKPSKWI</sequence>
<keyword evidence="2" id="KW-0646">Protease inhibitor</keyword>
<comment type="similarity">
    <text evidence="1">Belongs to the serpin family.</text>
</comment>
<dbReference type="Proteomes" id="UP001431783">
    <property type="component" value="Unassembled WGS sequence"/>
</dbReference>
<feature type="chain" id="PRO_5043710575" description="Serpin domain-containing protein" evidence="4">
    <location>
        <begin position="16"/>
        <end position="212"/>
    </location>
</feature>
<proteinExistence type="inferred from homology"/>
<reference evidence="6 7" key="1">
    <citation type="submission" date="2023-03" db="EMBL/GenBank/DDBJ databases">
        <title>Genome insight into feeding habits of ladybird beetles.</title>
        <authorList>
            <person name="Li H.-S."/>
            <person name="Huang Y.-H."/>
            <person name="Pang H."/>
        </authorList>
    </citation>
    <scope>NUCLEOTIDE SEQUENCE [LARGE SCALE GENOMIC DNA]</scope>
    <source>
        <strain evidence="6">SYSU_2023b</strain>
        <tissue evidence="6">Whole body</tissue>
    </source>
</reference>
<dbReference type="SUPFAM" id="SSF56574">
    <property type="entry name" value="Serpins"/>
    <property type="match status" value="1"/>
</dbReference>
<keyword evidence="7" id="KW-1185">Reference proteome</keyword>
<name>A0AAW1TVL2_9CUCU</name>
<dbReference type="Pfam" id="PF00079">
    <property type="entry name" value="Serpin"/>
    <property type="match status" value="1"/>
</dbReference>
<gene>
    <name evidence="6" type="ORF">WA026_005627</name>
</gene>
<evidence type="ECO:0000313" key="7">
    <source>
        <dbReference type="Proteomes" id="UP001431783"/>
    </source>
</evidence>
<dbReference type="AlphaFoldDB" id="A0AAW1TVL2"/>
<keyword evidence="4" id="KW-0732">Signal</keyword>
<dbReference type="InterPro" id="IPR023796">
    <property type="entry name" value="Serpin_dom"/>
</dbReference>
<evidence type="ECO:0000256" key="1">
    <source>
        <dbReference type="ARBA" id="ARBA00009500"/>
    </source>
</evidence>
<evidence type="ECO:0000259" key="5">
    <source>
        <dbReference type="Pfam" id="PF00079"/>
    </source>
</evidence>
<dbReference type="Gene3D" id="3.30.497.10">
    <property type="entry name" value="Antithrombin, subunit I, domain 2"/>
    <property type="match status" value="1"/>
</dbReference>
<protein>
    <recommendedName>
        <fullName evidence="5">Serpin domain-containing protein</fullName>
    </recommendedName>
</protein>
<evidence type="ECO:0000256" key="4">
    <source>
        <dbReference type="SAM" id="SignalP"/>
    </source>
</evidence>
<feature type="signal peptide" evidence="4">
    <location>
        <begin position="1"/>
        <end position="15"/>
    </location>
</feature>
<dbReference type="GO" id="GO:0004867">
    <property type="term" value="F:serine-type endopeptidase inhibitor activity"/>
    <property type="evidence" value="ECO:0007669"/>
    <property type="project" value="UniProtKB-KW"/>
</dbReference>